<evidence type="ECO:0000256" key="5">
    <source>
        <dbReference type="HAMAP-Rule" id="MF_00845"/>
    </source>
</evidence>
<keyword evidence="3 5" id="KW-0560">Oxidoreductase</keyword>
<reference evidence="7" key="1">
    <citation type="journal article" date="2014" name="Int. J. Syst. Evol. Microbiol.">
        <title>Complete genome sequence of Corynebacterium casei LMG S-19264T (=DSM 44701T), isolated from a smear-ripened cheese.</title>
        <authorList>
            <consortium name="US DOE Joint Genome Institute (JGI-PGF)"/>
            <person name="Walter F."/>
            <person name="Albersmeier A."/>
            <person name="Kalinowski J."/>
            <person name="Ruckert C."/>
        </authorList>
    </citation>
    <scope>NUCLEOTIDE SEQUENCE</scope>
    <source>
        <strain evidence="7">CGMCC 4.7110</strain>
    </source>
</reference>
<evidence type="ECO:0000256" key="3">
    <source>
        <dbReference type="ARBA" id="ARBA00023002"/>
    </source>
</evidence>
<evidence type="ECO:0000313" key="7">
    <source>
        <dbReference type="EMBL" id="GGN04708.1"/>
    </source>
</evidence>
<dbReference type="Proteomes" id="UP000653411">
    <property type="component" value="Unassembled WGS sequence"/>
</dbReference>
<feature type="domain" description="FAD-binding" evidence="6">
    <location>
        <begin position="2"/>
        <end position="191"/>
    </location>
</feature>
<feature type="binding site" evidence="5">
    <location>
        <position position="103"/>
    </location>
    <ligand>
        <name>FAD</name>
        <dbReference type="ChEBI" id="CHEBI:57692"/>
    </ligand>
</feature>
<feature type="binding site" evidence="5">
    <location>
        <position position="40"/>
    </location>
    <ligand>
        <name>NADPH</name>
        <dbReference type="ChEBI" id="CHEBI:57783"/>
    </ligand>
</feature>
<keyword evidence="2 5" id="KW-0274">FAD</keyword>
<dbReference type="SUPFAM" id="SSF51905">
    <property type="entry name" value="FAD/NAD(P)-binding domain"/>
    <property type="match status" value="1"/>
</dbReference>
<feature type="binding site" evidence="5">
    <location>
        <position position="47"/>
    </location>
    <ligand>
        <name>FAD</name>
        <dbReference type="ChEBI" id="CHEBI:57692"/>
    </ligand>
</feature>
<keyword evidence="1 5" id="KW-0285">Flavoprotein</keyword>
<gene>
    <name evidence="7" type="ORF">GCM10011578_028080</name>
</gene>
<sequence length="409" mass="42036">MRTPVTIIGAGLGGLTLARVLHVHGIPATVYEAEGSATARAQGGMLDIHEHNGQPALREAGLYEEFRALVLAGREATRALAPDGTVLFEEADDGTGSRPEVLRGELRRILLASLPAGTVRWGHKADGVRALGGGRHEVTFADGTAVTTDLLVGADGAWSRVRPSLSAALPAYTGTSFVETYLFDADTRHPAAAKAVGGGAMFALAPGKGIQAHRETGGTLHTYVALRRPQEWFAAAGFAAAGFTEAGFAAAGFAEAGFAEAGFTGATSAADSAATPAGRIAAEFAGWAPELTALITDADTAPVLRPLYTLPAEHRWDRVPGVTLLGDAAHLMIPNGEGANLAMYDGAELGKALAARPDDTEAALTAYERAMFARGAAEAADAADLHEHMLGDDSPHGLIAMFTGAGQAG</sequence>
<comment type="function">
    <text evidence="5">An FAD-requiring monooxygenase active on some tetracycline antibiotic derivatives, which leads to their inactivation. Hydroxylates carbon 11a of tetracycline and some analogs.</text>
</comment>
<dbReference type="PRINTS" id="PR00420">
    <property type="entry name" value="RNGMNOXGNASE"/>
</dbReference>
<dbReference type="AlphaFoldDB" id="A0A917XB83"/>
<dbReference type="GO" id="GO:0071949">
    <property type="term" value="F:FAD binding"/>
    <property type="evidence" value="ECO:0007669"/>
    <property type="project" value="InterPro"/>
</dbReference>
<dbReference type="GO" id="GO:0005737">
    <property type="term" value="C:cytoplasm"/>
    <property type="evidence" value="ECO:0007669"/>
    <property type="project" value="UniProtKB-SubCell"/>
</dbReference>
<keyword evidence="4 5" id="KW-0503">Monooxygenase</keyword>
<dbReference type="InterPro" id="IPR002938">
    <property type="entry name" value="FAD-bd"/>
</dbReference>
<dbReference type="EMBL" id="BMML01000005">
    <property type="protein sequence ID" value="GGN04708.1"/>
    <property type="molecule type" value="Genomic_DNA"/>
</dbReference>
<proteinExistence type="inferred from homology"/>
<dbReference type="PANTHER" id="PTHR46972">
    <property type="entry name" value="MONOOXYGENASE ASQM-RELATED"/>
    <property type="match status" value="1"/>
</dbReference>
<comment type="domain">
    <text evidence="5">Consists of an N-terminal FAD-binding domain with a Rossman fold and a C-terminal substrate-binding domain.</text>
</comment>
<comment type="cofactor">
    <cofactor evidence="5">
        <name>FAD</name>
        <dbReference type="ChEBI" id="CHEBI:57692"/>
    </cofactor>
</comment>
<keyword evidence="5" id="KW-0521">NADP</keyword>
<comment type="subcellular location">
    <subcellularLocation>
        <location evidence="5">Cytoplasm</location>
    </subcellularLocation>
</comment>
<name>A0A917XB83_9ACTN</name>
<dbReference type="HAMAP" id="MF_00845">
    <property type="entry name" value="TetX_monooxygenase"/>
    <property type="match status" value="1"/>
</dbReference>
<comment type="subunit">
    <text evidence="5">Monomer.</text>
</comment>
<comment type="catalytic activity">
    <reaction evidence="5">
        <text>a tetracycline + NADPH + O2 + H(+) = an 11a-hydroxytetracycline + NADP(+) + H2O</text>
        <dbReference type="Rhea" id="RHEA:61444"/>
        <dbReference type="ChEBI" id="CHEBI:15377"/>
        <dbReference type="ChEBI" id="CHEBI:15378"/>
        <dbReference type="ChEBI" id="CHEBI:15379"/>
        <dbReference type="ChEBI" id="CHEBI:57783"/>
        <dbReference type="ChEBI" id="CHEBI:58349"/>
        <dbReference type="ChEBI" id="CHEBI:144644"/>
        <dbReference type="ChEBI" id="CHEBI:144645"/>
    </reaction>
</comment>
<comment type="similarity">
    <text evidence="5">Belongs to the aromatic-ring hydroxylase family. TetX subfamily.</text>
</comment>
<dbReference type="RefSeq" id="WP_189262992.1">
    <property type="nucleotide sequence ID" value="NZ_BMML01000005.1"/>
</dbReference>
<accession>A0A917XB83</accession>
<organism evidence="7 8">
    <name type="scientific">Streptomyces fuscichromogenes</name>
    <dbReference type="NCBI Taxonomy" id="1324013"/>
    <lineage>
        <taxon>Bacteria</taxon>
        <taxon>Bacillati</taxon>
        <taxon>Actinomycetota</taxon>
        <taxon>Actinomycetes</taxon>
        <taxon>Kitasatosporales</taxon>
        <taxon>Streptomycetaceae</taxon>
        <taxon>Streptomyces</taxon>
    </lineage>
</organism>
<dbReference type="GO" id="GO:0004497">
    <property type="term" value="F:monooxygenase activity"/>
    <property type="evidence" value="ECO:0007669"/>
    <property type="project" value="UniProtKB-UniRule"/>
</dbReference>
<dbReference type="PANTHER" id="PTHR46972:SF1">
    <property type="entry name" value="FAD DEPENDENT OXIDOREDUCTASE DOMAIN-CONTAINING PROTEIN"/>
    <property type="match status" value="1"/>
</dbReference>
<keyword evidence="5" id="KW-0963">Cytoplasm</keyword>
<reference evidence="7" key="2">
    <citation type="submission" date="2020-09" db="EMBL/GenBank/DDBJ databases">
        <authorList>
            <person name="Sun Q."/>
            <person name="Zhou Y."/>
        </authorList>
    </citation>
    <scope>NUCLEOTIDE SEQUENCE</scope>
    <source>
        <strain evidence="7">CGMCC 4.7110</strain>
    </source>
</reference>
<dbReference type="InterPro" id="IPR036188">
    <property type="entry name" value="FAD/NAD-bd_sf"/>
</dbReference>
<feature type="binding site" evidence="5">
    <location>
        <position position="327"/>
    </location>
    <ligand>
        <name>FAD</name>
        <dbReference type="ChEBI" id="CHEBI:57692"/>
    </ligand>
</feature>
<protein>
    <recommendedName>
        <fullName evidence="5">Flavin-dependent monooxygenase</fullName>
    </recommendedName>
    <alternativeName>
        <fullName evidence="5">TetX monooxygenase</fullName>
        <shortName evidence="5">TetX</shortName>
        <ecNumber evidence="5">1.14.13.-</ecNumber>
    </alternativeName>
</protein>
<feature type="domain" description="FAD-binding" evidence="6">
    <location>
        <begin position="321"/>
        <end position="369"/>
    </location>
</feature>
<comment type="caution">
    <text evidence="7">The sequence shown here is derived from an EMBL/GenBank/DDBJ whole genome shotgun (WGS) entry which is preliminary data.</text>
</comment>
<dbReference type="InterPro" id="IPR043683">
    <property type="entry name" value="TetX_monooxygenase"/>
</dbReference>
<keyword evidence="5" id="KW-0547">Nucleotide-binding</keyword>
<dbReference type="GO" id="GO:0046677">
    <property type="term" value="P:response to antibiotic"/>
    <property type="evidence" value="ECO:0007669"/>
    <property type="project" value="InterPro"/>
</dbReference>
<dbReference type="Pfam" id="PF01494">
    <property type="entry name" value="FAD_binding_3"/>
    <property type="match status" value="2"/>
</dbReference>
<evidence type="ECO:0000313" key="8">
    <source>
        <dbReference type="Proteomes" id="UP000653411"/>
    </source>
</evidence>
<evidence type="ECO:0000259" key="6">
    <source>
        <dbReference type="Pfam" id="PF01494"/>
    </source>
</evidence>
<evidence type="ECO:0000256" key="1">
    <source>
        <dbReference type="ARBA" id="ARBA00022630"/>
    </source>
</evidence>
<dbReference type="Gene3D" id="3.50.50.60">
    <property type="entry name" value="FAD/NAD(P)-binding domain"/>
    <property type="match status" value="2"/>
</dbReference>
<keyword evidence="8" id="KW-1185">Reference proteome</keyword>
<evidence type="ECO:0000256" key="2">
    <source>
        <dbReference type="ARBA" id="ARBA00022827"/>
    </source>
</evidence>
<dbReference type="EC" id="1.14.13.-" evidence="5"/>
<evidence type="ECO:0000256" key="4">
    <source>
        <dbReference type="ARBA" id="ARBA00023033"/>
    </source>
</evidence>